<dbReference type="InterPro" id="IPR011576">
    <property type="entry name" value="Pyridox_Oxase_N"/>
</dbReference>
<evidence type="ECO:0000256" key="3">
    <source>
        <dbReference type="ARBA" id="ARBA00022643"/>
    </source>
</evidence>
<gene>
    <name evidence="7" type="ORF">METZ01_LOCUS25827</name>
</gene>
<dbReference type="InterPro" id="IPR019576">
    <property type="entry name" value="Pyridoxamine_oxidase_dimer_C"/>
</dbReference>
<dbReference type="AlphaFoldDB" id="A0A381Q5R6"/>
<dbReference type="PANTHER" id="PTHR10851:SF0">
    <property type="entry name" value="PYRIDOXINE-5'-PHOSPHATE OXIDASE"/>
    <property type="match status" value="1"/>
</dbReference>
<comment type="cofactor">
    <cofactor evidence="1">
        <name>FMN</name>
        <dbReference type="ChEBI" id="CHEBI:58210"/>
    </cofactor>
</comment>
<dbReference type="GO" id="GO:0008615">
    <property type="term" value="P:pyridoxine biosynthetic process"/>
    <property type="evidence" value="ECO:0007669"/>
    <property type="project" value="InterPro"/>
</dbReference>
<dbReference type="SUPFAM" id="SSF50475">
    <property type="entry name" value="FMN-binding split barrel"/>
    <property type="match status" value="1"/>
</dbReference>
<dbReference type="HAMAP" id="MF_01629">
    <property type="entry name" value="PdxH"/>
    <property type="match status" value="1"/>
</dbReference>
<feature type="domain" description="Pyridoxine 5'-phosphate oxidase dimerisation C-terminal" evidence="6">
    <location>
        <begin position="170"/>
        <end position="211"/>
    </location>
</feature>
<dbReference type="GO" id="GO:0004733">
    <property type="term" value="F:pyridoxamine phosphate oxidase activity"/>
    <property type="evidence" value="ECO:0007669"/>
    <property type="project" value="InterPro"/>
</dbReference>
<evidence type="ECO:0000256" key="4">
    <source>
        <dbReference type="ARBA" id="ARBA00023002"/>
    </source>
</evidence>
<keyword evidence="2" id="KW-0285">Flavoprotein</keyword>
<dbReference type="InterPro" id="IPR012349">
    <property type="entry name" value="Split_barrel_FMN-bd"/>
</dbReference>
<dbReference type="EMBL" id="UINC01001163">
    <property type="protein sequence ID" value="SUZ72973.1"/>
    <property type="molecule type" value="Genomic_DNA"/>
</dbReference>
<evidence type="ECO:0000259" key="6">
    <source>
        <dbReference type="Pfam" id="PF10590"/>
    </source>
</evidence>
<keyword evidence="4" id="KW-0560">Oxidoreductase</keyword>
<evidence type="ECO:0000313" key="7">
    <source>
        <dbReference type="EMBL" id="SUZ72973.1"/>
    </source>
</evidence>
<dbReference type="InterPro" id="IPR000659">
    <property type="entry name" value="Pyridox_Oxase"/>
</dbReference>
<evidence type="ECO:0000256" key="2">
    <source>
        <dbReference type="ARBA" id="ARBA00022630"/>
    </source>
</evidence>
<feature type="domain" description="Pyridoxamine 5'-phosphate oxidase N-terminal" evidence="5">
    <location>
        <begin position="36"/>
        <end position="156"/>
    </location>
</feature>
<dbReference type="PROSITE" id="PS01064">
    <property type="entry name" value="PYRIDOX_OXIDASE"/>
    <property type="match status" value="1"/>
</dbReference>
<accession>A0A381Q5R6</accession>
<dbReference type="PIRSF" id="PIRSF000190">
    <property type="entry name" value="Pyd_amn-ph_oxd"/>
    <property type="match status" value="1"/>
</dbReference>
<keyword evidence="3" id="KW-0288">FMN</keyword>
<dbReference type="NCBIfam" id="TIGR00558">
    <property type="entry name" value="pdxH"/>
    <property type="match status" value="1"/>
</dbReference>
<protein>
    <recommendedName>
        <fullName evidence="8">Pyridoxamine 5'-phosphate oxidase putative domain-containing protein</fullName>
    </recommendedName>
</protein>
<sequence>MDLTFIRQGYEDVGLTREQLNSDPVLQFEAWFKEANEAEPIPNAMSLATVCKSGEPMVRTVLLKWFDENGFVFFTNYKSRKADQITDNPSVAMLFNWVALERQVSINGVAEKVDTSESLKYFLSRPRGSQLGSWVSDQRSVLTSRKILEMKLQELKRKFAKRNIPLPDFWGGYRIKPKSFEFWQGRPNRLHDRFLYSKKDNESWGIERLAP</sequence>
<dbReference type="Pfam" id="PF01243">
    <property type="entry name" value="PNPOx_N"/>
    <property type="match status" value="1"/>
</dbReference>
<dbReference type="GO" id="GO:0010181">
    <property type="term" value="F:FMN binding"/>
    <property type="evidence" value="ECO:0007669"/>
    <property type="project" value="InterPro"/>
</dbReference>
<name>A0A381Q5R6_9ZZZZ</name>
<organism evidence="7">
    <name type="scientific">marine metagenome</name>
    <dbReference type="NCBI Taxonomy" id="408172"/>
    <lineage>
        <taxon>unclassified sequences</taxon>
        <taxon>metagenomes</taxon>
        <taxon>ecological metagenomes</taxon>
    </lineage>
</organism>
<dbReference type="NCBIfam" id="NF004231">
    <property type="entry name" value="PRK05679.1"/>
    <property type="match status" value="1"/>
</dbReference>
<dbReference type="PANTHER" id="PTHR10851">
    <property type="entry name" value="PYRIDOXINE-5-PHOSPHATE OXIDASE"/>
    <property type="match status" value="1"/>
</dbReference>
<dbReference type="InterPro" id="IPR019740">
    <property type="entry name" value="Pyridox_Oxase_CS"/>
</dbReference>
<dbReference type="Gene3D" id="2.30.110.10">
    <property type="entry name" value="Electron Transport, Fmn-binding Protein, Chain A"/>
    <property type="match status" value="1"/>
</dbReference>
<evidence type="ECO:0000259" key="5">
    <source>
        <dbReference type="Pfam" id="PF01243"/>
    </source>
</evidence>
<dbReference type="Pfam" id="PF10590">
    <property type="entry name" value="PNP_phzG_C"/>
    <property type="match status" value="1"/>
</dbReference>
<evidence type="ECO:0008006" key="8">
    <source>
        <dbReference type="Google" id="ProtNLM"/>
    </source>
</evidence>
<evidence type="ECO:0000256" key="1">
    <source>
        <dbReference type="ARBA" id="ARBA00001917"/>
    </source>
</evidence>
<proteinExistence type="inferred from homology"/>
<reference evidence="7" key="1">
    <citation type="submission" date="2018-05" db="EMBL/GenBank/DDBJ databases">
        <authorList>
            <person name="Lanie J.A."/>
            <person name="Ng W.-L."/>
            <person name="Kazmierczak K.M."/>
            <person name="Andrzejewski T.M."/>
            <person name="Davidsen T.M."/>
            <person name="Wayne K.J."/>
            <person name="Tettelin H."/>
            <person name="Glass J.I."/>
            <person name="Rusch D."/>
            <person name="Podicherti R."/>
            <person name="Tsui H.-C.T."/>
            <person name="Winkler M.E."/>
        </authorList>
    </citation>
    <scope>NUCLEOTIDE SEQUENCE</scope>
</reference>